<evidence type="ECO:0000256" key="1">
    <source>
        <dbReference type="SAM" id="Phobius"/>
    </source>
</evidence>
<accession>A0A8J5T6B2</accession>
<reference evidence="2" key="1">
    <citation type="journal article" date="2021" name="bioRxiv">
        <title>Whole Genome Assembly and Annotation of Northern Wild Rice, Zizania palustris L., Supports a Whole Genome Duplication in the Zizania Genus.</title>
        <authorList>
            <person name="Haas M."/>
            <person name="Kono T."/>
            <person name="Macchietto M."/>
            <person name="Millas R."/>
            <person name="McGilp L."/>
            <person name="Shao M."/>
            <person name="Duquette J."/>
            <person name="Hirsch C.N."/>
            <person name="Kimball J."/>
        </authorList>
    </citation>
    <scope>NUCLEOTIDE SEQUENCE</scope>
    <source>
        <tissue evidence="2">Fresh leaf tissue</tissue>
    </source>
</reference>
<keyword evidence="1" id="KW-1133">Transmembrane helix</keyword>
<protein>
    <submittedName>
        <fullName evidence="2">Uncharacterized protein</fullName>
    </submittedName>
</protein>
<feature type="transmembrane region" description="Helical" evidence="1">
    <location>
        <begin position="12"/>
        <end position="31"/>
    </location>
</feature>
<gene>
    <name evidence="2" type="ORF">GUJ93_ZPchr0007g4358</name>
</gene>
<keyword evidence="1" id="KW-0812">Transmembrane</keyword>
<sequence>MAWRSSQRHGGVAFLAKMICVAVLPFLSFALNSNISTRTNNPIASPVGEHRILPLSPSPPGSGCGYGCGGFISSASVHPLSPRPPAGSSKRTRDLPIESWPILDTEMDLPRTEHVGRSDDFTKTSRPNYAVMDTAKGSITIEIVTKRLLLMLWINLSTCASIIILKECHFVMS</sequence>
<proteinExistence type="predicted"/>
<name>A0A8J5T6B2_ZIZPA</name>
<feature type="transmembrane region" description="Helical" evidence="1">
    <location>
        <begin position="148"/>
        <end position="165"/>
    </location>
</feature>
<organism evidence="2 3">
    <name type="scientific">Zizania palustris</name>
    <name type="common">Northern wild rice</name>
    <dbReference type="NCBI Taxonomy" id="103762"/>
    <lineage>
        <taxon>Eukaryota</taxon>
        <taxon>Viridiplantae</taxon>
        <taxon>Streptophyta</taxon>
        <taxon>Embryophyta</taxon>
        <taxon>Tracheophyta</taxon>
        <taxon>Spermatophyta</taxon>
        <taxon>Magnoliopsida</taxon>
        <taxon>Liliopsida</taxon>
        <taxon>Poales</taxon>
        <taxon>Poaceae</taxon>
        <taxon>BOP clade</taxon>
        <taxon>Oryzoideae</taxon>
        <taxon>Oryzeae</taxon>
        <taxon>Zizaniinae</taxon>
        <taxon>Zizania</taxon>
    </lineage>
</organism>
<dbReference type="AlphaFoldDB" id="A0A8J5T6B2"/>
<keyword evidence="3" id="KW-1185">Reference proteome</keyword>
<comment type="caution">
    <text evidence="2">The sequence shown here is derived from an EMBL/GenBank/DDBJ whole genome shotgun (WGS) entry which is preliminary data.</text>
</comment>
<reference evidence="2" key="2">
    <citation type="submission" date="2021-02" db="EMBL/GenBank/DDBJ databases">
        <authorList>
            <person name="Kimball J.A."/>
            <person name="Haas M.W."/>
            <person name="Macchietto M."/>
            <person name="Kono T."/>
            <person name="Duquette J."/>
            <person name="Shao M."/>
        </authorList>
    </citation>
    <scope>NUCLEOTIDE SEQUENCE</scope>
    <source>
        <tissue evidence="2">Fresh leaf tissue</tissue>
    </source>
</reference>
<evidence type="ECO:0000313" key="3">
    <source>
        <dbReference type="Proteomes" id="UP000729402"/>
    </source>
</evidence>
<keyword evidence="1" id="KW-0472">Membrane</keyword>
<dbReference type="EMBL" id="JAAALK010000282">
    <property type="protein sequence ID" value="KAG8080592.1"/>
    <property type="molecule type" value="Genomic_DNA"/>
</dbReference>
<dbReference type="Proteomes" id="UP000729402">
    <property type="component" value="Unassembled WGS sequence"/>
</dbReference>
<evidence type="ECO:0000313" key="2">
    <source>
        <dbReference type="EMBL" id="KAG8080592.1"/>
    </source>
</evidence>